<dbReference type="SUPFAM" id="SSF55083">
    <property type="entry name" value="6-hydroxymethyl-7,8-dihydropterin pyrophosphokinase, HPPK"/>
    <property type="match status" value="1"/>
</dbReference>
<dbReference type="EC" id="2.7.6.3" evidence="3"/>
<dbReference type="UniPathway" id="UPA00077">
    <property type="reaction ID" value="UER00155"/>
</dbReference>
<keyword evidence="9" id="KW-0289">Folate biosynthesis</keyword>
<evidence type="ECO:0000256" key="3">
    <source>
        <dbReference type="ARBA" id="ARBA00013253"/>
    </source>
</evidence>
<evidence type="ECO:0000256" key="5">
    <source>
        <dbReference type="ARBA" id="ARBA00022679"/>
    </source>
</evidence>
<gene>
    <name evidence="13" type="primary">folK</name>
    <name evidence="13" type="ORF">AB406_0351</name>
</gene>
<evidence type="ECO:0000313" key="13">
    <source>
        <dbReference type="EMBL" id="AQY21311.1"/>
    </source>
</evidence>
<accession>A0A1S7DQK3</accession>
<dbReference type="PANTHER" id="PTHR43071">
    <property type="entry name" value="2-AMINO-4-HYDROXY-6-HYDROXYMETHYLDIHYDROPTERIDINE PYROPHOSPHOKINASE"/>
    <property type="match status" value="1"/>
</dbReference>
<comment type="function">
    <text evidence="10">Catalyzes the transfer of pyrophosphate from adenosine triphosphate (ATP) to 6-hydroxymethyl-7,8-dihydropterin, an enzymatic step in folate biosynthesis pathway.</text>
</comment>
<dbReference type="InterPro" id="IPR000550">
    <property type="entry name" value="Hppk"/>
</dbReference>
<dbReference type="EMBL" id="CP011859">
    <property type="protein sequence ID" value="AQY21311.1"/>
    <property type="molecule type" value="Genomic_DNA"/>
</dbReference>
<evidence type="ECO:0000313" key="14">
    <source>
        <dbReference type="Proteomes" id="UP000189883"/>
    </source>
</evidence>
<reference evidence="13 14" key="1">
    <citation type="submission" date="2015-06" db="EMBL/GenBank/DDBJ databases">
        <title>R. anatipestifer strain HXb2 is the most virulent strain so far, and the genome sequence would help us uncover the pathogenesis.</title>
        <authorList>
            <person name="Hu Q."/>
            <person name="Qi J."/>
            <person name="Bo H."/>
            <person name="Liu G."/>
            <person name="Tao M."/>
            <person name="Ding Y."/>
            <person name="Xue Y."/>
        </authorList>
    </citation>
    <scope>NUCLEOTIDE SEQUENCE [LARGE SCALE GENOMIC DNA]</scope>
    <source>
        <strain evidence="13 14">HXb2</strain>
    </source>
</reference>
<evidence type="ECO:0000256" key="12">
    <source>
        <dbReference type="ARBA" id="ARBA00033413"/>
    </source>
</evidence>
<evidence type="ECO:0000256" key="10">
    <source>
        <dbReference type="ARBA" id="ARBA00029409"/>
    </source>
</evidence>
<name>A0A1S7DQK3_RIEAN</name>
<keyword evidence="8" id="KW-0067">ATP-binding</keyword>
<evidence type="ECO:0000256" key="2">
    <source>
        <dbReference type="ARBA" id="ARBA00005810"/>
    </source>
</evidence>
<dbReference type="GO" id="GO:0003848">
    <property type="term" value="F:2-amino-4-hydroxy-6-hydroxymethyldihydropteridine diphosphokinase activity"/>
    <property type="evidence" value="ECO:0007669"/>
    <property type="project" value="UniProtKB-EC"/>
</dbReference>
<dbReference type="Gene3D" id="3.30.70.560">
    <property type="entry name" value="7,8-Dihydro-6-hydroxymethylpterin-pyrophosphokinase HPPK"/>
    <property type="match status" value="1"/>
</dbReference>
<keyword evidence="6" id="KW-0547">Nucleotide-binding</keyword>
<evidence type="ECO:0000256" key="4">
    <source>
        <dbReference type="ARBA" id="ARBA00016218"/>
    </source>
</evidence>
<evidence type="ECO:0000256" key="8">
    <source>
        <dbReference type="ARBA" id="ARBA00022840"/>
    </source>
</evidence>
<proteinExistence type="inferred from homology"/>
<dbReference type="InterPro" id="IPR035907">
    <property type="entry name" value="Hppk_sf"/>
</dbReference>
<evidence type="ECO:0000256" key="6">
    <source>
        <dbReference type="ARBA" id="ARBA00022741"/>
    </source>
</evidence>
<dbReference type="RefSeq" id="WP_079206513.1">
    <property type="nucleotide sequence ID" value="NZ_CP011859.1"/>
</dbReference>
<sequence length="149" mass="17221">MSQRKVILLLGSNIKNPKKNIEEAILLINRHLGDVIKKSKMLETEPVEFVSSNNFCNIALSLETDFSPIQILKKAKEIERYMGRVLDSRDLGGYEDRVIDVDIVAIGNLSYQSKMLNLPHHRHLFVRNFSREILEDLGENIEKYKNIQI</sequence>
<evidence type="ECO:0000256" key="9">
    <source>
        <dbReference type="ARBA" id="ARBA00022909"/>
    </source>
</evidence>
<keyword evidence="7 13" id="KW-0418">Kinase</keyword>
<comment type="pathway">
    <text evidence="1">Cofactor biosynthesis; tetrahydrofolate biosynthesis; 2-amino-4-hydroxy-6-hydroxymethyl-7,8-dihydropteridine diphosphate from 7,8-dihydroneopterin triphosphate: step 4/4.</text>
</comment>
<dbReference type="GO" id="GO:0016301">
    <property type="term" value="F:kinase activity"/>
    <property type="evidence" value="ECO:0007669"/>
    <property type="project" value="UniProtKB-KW"/>
</dbReference>
<protein>
    <recommendedName>
        <fullName evidence="4">2-amino-4-hydroxy-6-hydroxymethyldihydropteridine pyrophosphokinase</fullName>
        <ecNumber evidence="3">2.7.6.3</ecNumber>
    </recommendedName>
    <alternativeName>
        <fullName evidence="11">6-hydroxymethyl-7,8-dihydropterin pyrophosphokinase</fullName>
    </alternativeName>
    <alternativeName>
        <fullName evidence="12">7,8-dihydro-6-hydroxymethylpterin-pyrophosphokinase</fullName>
    </alternativeName>
</protein>
<evidence type="ECO:0000256" key="11">
    <source>
        <dbReference type="ARBA" id="ARBA00029766"/>
    </source>
</evidence>
<dbReference type="PANTHER" id="PTHR43071:SF1">
    <property type="entry name" value="2-AMINO-4-HYDROXY-6-HYDROXYMETHYLDIHYDROPTERIDINE PYROPHOSPHOKINASE"/>
    <property type="match status" value="1"/>
</dbReference>
<dbReference type="GO" id="GO:0046654">
    <property type="term" value="P:tetrahydrofolate biosynthetic process"/>
    <property type="evidence" value="ECO:0007669"/>
    <property type="project" value="UniProtKB-UniPathway"/>
</dbReference>
<dbReference type="GO" id="GO:0005524">
    <property type="term" value="F:ATP binding"/>
    <property type="evidence" value="ECO:0007669"/>
    <property type="project" value="UniProtKB-KW"/>
</dbReference>
<organism evidence="13 14">
    <name type="scientific">Riemerella anatipestifer</name>
    <name type="common">Moraxella anatipestifer</name>
    <dbReference type="NCBI Taxonomy" id="34085"/>
    <lineage>
        <taxon>Bacteria</taxon>
        <taxon>Pseudomonadati</taxon>
        <taxon>Bacteroidota</taxon>
        <taxon>Flavobacteriia</taxon>
        <taxon>Flavobacteriales</taxon>
        <taxon>Weeksellaceae</taxon>
        <taxon>Riemerella</taxon>
    </lineage>
</organism>
<dbReference type="Proteomes" id="UP000189883">
    <property type="component" value="Chromosome"/>
</dbReference>
<evidence type="ECO:0000256" key="1">
    <source>
        <dbReference type="ARBA" id="ARBA00005051"/>
    </source>
</evidence>
<evidence type="ECO:0000256" key="7">
    <source>
        <dbReference type="ARBA" id="ARBA00022777"/>
    </source>
</evidence>
<comment type="similarity">
    <text evidence="2">Belongs to the HPPK family.</text>
</comment>
<keyword evidence="5" id="KW-0808">Transferase</keyword>
<dbReference type="AlphaFoldDB" id="A0A1S7DQK3"/>
<dbReference type="NCBIfam" id="TIGR01498">
    <property type="entry name" value="folK"/>
    <property type="match status" value="1"/>
</dbReference>
<dbReference type="Pfam" id="PF01288">
    <property type="entry name" value="HPPK"/>
    <property type="match status" value="1"/>
</dbReference>
<dbReference type="GO" id="GO:0046656">
    <property type="term" value="P:folic acid biosynthetic process"/>
    <property type="evidence" value="ECO:0007669"/>
    <property type="project" value="UniProtKB-KW"/>
</dbReference>